<comment type="cofactor">
    <cofactor evidence="1">
        <name>Mg(2+)</name>
        <dbReference type="ChEBI" id="CHEBI:18420"/>
    </cofactor>
</comment>
<evidence type="ECO:0000313" key="2">
    <source>
        <dbReference type="EMBL" id="ESS73140.1"/>
    </source>
</evidence>
<dbReference type="eggNOG" id="COG0664">
    <property type="taxonomic scope" value="Bacteria"/>
</dbReference>
<dbReference type="InterPro" id="IPR008949">
    <property type="entry name" value="Isoprenoid_synthase_dom_sf"/>
</dbReference>
<accession>V5BIL8</accession>
<dbReference type="InterPro" id="IPR034686">
    <property type="entry name" value="Terpene_cyclase-like_2"/>
</dbReference>
<dbReference type="Proteomes" id="UP000017842">
    <property type="component" value="Unassembled WGS sequence"/>
</dbReference>
<dbReference type="RefSeq" id="WP_023493884.1">
    <property type="nucleotide sequence ID" value="NZ_AYLO01000034.1"/>
</dbReference>
<proteinExistence type="inferred from homology"/>
<organism evidence="2 3">
    <name type="scientific">Methyloglobulus morosus KoM1</name>
    <dbReference type="NCBI Taxonomy" id="1116472"/>
    <lineage>
        <taxon>Bacteria</taxon>
        <taxon>Pseudomonadati</taxon>
        <taxon>Pseudomonadota</taxon>
        <taxon>Gammaproteobacteria</taxon>
        <taxon>Methylococcales</taxon>
        <taxon>Methylococcaceae</taxon>
        <taxon>Methyloglobulus</taxon>
    </lineage>
</organism>
<dbReference type="EMBL" id="AYLO01000034">
    <property type="protein sequence ID" value="ESS73140.1"/>
    <property type="molecule type" value="Genomic_DNA"/>
</dbReference>
<keyword evidence="3" id="KW-1185">Reference proteome</keyword>
<evidence type="ECO:0000256" key="1">
    <source>
        <dbReference type="RuleBase" id="RU366034"/>
    </source>
</evidence>
<protein>
    <recommendedName>
        <fullName evidence="1">Terpene synthase</fullName>
        <ecNumber evidence="1">4.2.3.-</ecNumber>
    </recommendedName>
</protein>
<evidence type="ECO:0000313" key="3">
    <source>
        <dbReference type="Proteomes" id="UP000017842"/>
    </source>
</evidence>
<dbReference type="GO" id="GO:0046872">
    <property type="term" value="F:metal ion binding"/>
    <property type="evidence" value="ECO:0007669"/>
    <property type="project" value="UniProtKB-KW"/>
</dbReference>
<dbReference type="GO" id="GO:0010333">
    <property type="term" value="F:terpene synthase activity"/>
    <property type="evidence" value="ECO:0007669"/>
    <property type="project" value="InterPro"/>
</dbReference>
<dbReference type="PANTHER" id="PTHR35201">
    <property type="entry name" value="TERPENE SYNTHASE"/>
    <property type="match status" value="1"/>
</dbReference>
<keyword evidence="1" id="KW-0460">Magnesium</keyword>
<name>V5BIL8_9GAMM</name>
<dbReference type="EC" id="4.2.3.-" evidence="1"/>
<keyword evidence="1 2" id="KW-0456">Lyase</keyword>
<dbReference type="STRING" id="1116472.MGMO_35c00360"/>
<dbReference type="SFLD" id="SFLDS00005">
    <property type="entry name" value="Isoprenoid_Synthase_Type_I"/>
    <property type="match status" value="1"/>
</dbReference>
<dbReference type="AlphaFoldDB" id="V5BIL8"/>
<comment type="caution">
    <text evidence="2">The sequence shown here is derived from an EMBL/GenBank/DDBJ whole genome shotgun (WGS) entry which is preliminary data.</text>
</comment>
<sequence length="331" mass="37742">MDKIEFPKFYCPFPSAVNPHVEAVNDHTLAWVKKFDLVPDEGHFEHLKKSKFGWLAARAYPNAPLEELKIVSDWNTWLFVFDDHCDESGLGRNPTLLSDIHADLLDILKGRAPEQNDSALAHALHDIRLRLLHKASPAWMCRFVYSVIEYFESSVWEAHNRADGVIPDAATYILMRPYTGGLYTDIELIDITEDIYMPLHVRKNDVVQRLALMTNNVVCWSNDIISYAKESRCNDVHNLVAILRPTQPSLQKTVDLVAELTNTEINAFIELQLQLPSYTPQIDADLQRFVAVLHSWMRGNLDWAYDSGRYAAGAADWKKENLGVSFFAGLN</sequence>
<reference evidence="2 3" key="1">
    <citation type="journal article" date="2013" name="Genome Announc.">
        <title>Draft Genome Sequence of the Methanotrophic Gammaproteobacterium Methyloglobulus morosus DSM 22980 Strain KoM1.</title>
        <authorList>
            <person name="Poehlein A."/>
            <person name="Deutzmann J.S."/>
            <person name="Daniel R."/>
            <person name="Simeonova D.D."/>
        </authorList>
    </citation>
    <scope>NUCLEOTIDE SEQUENCE [LARGE SCALE GENOMIC DNA]</scope>
    <source>
        <strain evidence="2 3">KoM1</strain>
    </source>
</reference>
<dbReference type="SFLD" id="SFLDG01020">
    <property type="entry name" value="Terpene_Cyclase_Like_2"/>
    <property type="match status" value="1"/>
</dbReference>
<keyword evidence="1" id="KW-0479">Metal-binding</keyword>
<dbReference type="PANTHER" id="PTHR35201:SF4">
    <property type="entry name" value="BETA-PINACENE SYNTHASE-RELATED"/>
    <property type="match status" value="1"/>
</dbReference>
<dbReference type="PATRIC" id="fig|1116472.3.peg.1024"/>
<comment type="similarity">
    <text evidence="1">Belongs to the terpene synthase family.</text>
</comment>
<dbReference type="SUPFAM" id="SSF48576">
    <property type="entry name" value="Terpenoid synthases"/>
    <property type="match status" value="1"/>
</dbReference>
<dbReference type="Pfam" id="PF19086">
    <property type="entry name" value="Terpene_syn_C_2"/>
    <property type="match status" value="1"/>
</dbReference>
<dbReference type="Gene3D" id="1.10.600.10">
    <property type="entry name" value="Farnesyl Diphosphate Synthase"/>
    <property type="match status" value="1"/>
</dbReference>
<gene>
    <name evidence="2" type="ORF">MGMO_35c00360</name>
</gene>